<keyword evidence="2" id="KW-0472">Membrane</keyword>
<dbReference type="PANTHER" id="PTHR28019:SF2">
    <property type="entry name" value="CELL MEMBRANE PROTEIN YLR413W-RELATED"/>
    <property type="match status" value="1"/>
</dbReference>
<dbReference type="PANTHER" id="PTHR28019">
    <property type="entry name" value="CELL MEMBRANE PROTEIN YLR413W-RELATED"/>
    <property type="match status" value="1"/>
</dbReference>
<dbReference type="EMBL" id="MU855730">
    <property type="protein sequence ID" value="KAK3899871.1"/>
    <property type="molecule type" value="Genomic_DNA"/>
</dbReference>
<dbReference type="Pfam" id="PF06687">
    <property type="entry name" value="SUR7"/>
    <property type="match status" value="1"/>
</dbReference>
<name>A0AAN6RRV6_9PEZI</name>
<feature type="compositionally biased region" description="Low complexity" evidence="1">
    <location>
        <begin position="36"/>
        <end position="47"/>
    </location>
</feature>
<keyword evidence="2" id="KW-0812">Transmembrane</keyword>
<comment type="caution">
    <text evidence="3">The sequence shown here is derived from an EMBL/GenBank/DDBJ whole genome shotgun (WGS) entry which is preliminary data.</text>
</comment>
<proteinExistence type="predicted"/>
<feature type="region of interest" description="Disordered" evidence="1">
    <location>
        <begin position="1"/>
        <end position="54"/>
    </location>
</feature>
<sequence>MGLPAALRSRLRPSSEKSAISSPSSPSSVTKYDALPSSSPQDTTTSQINNDDNDLNTAAVKHATRMRKGFALSASFAYTVSWVLLLLVLVGNTSNRAVLKSIYFFRLDLADIIPTSVPNASLINSIAQSIGLHDFYQVGLWNFCEGYQNV</sequence>
<feature type="compositionally biased region" description="Low complexity" evidence="1">
    <location>
        <begin position="16"/>
        <end position="28"/>
    </location>
</feature>
<reference evidence="3" key="2">
    <citation type="submission" date="2023-05" db="EMBL/GenBank/DDBJ databases">
        <authorList>
            <consortium name="Lawrence Berkeley National Laboratory"/>
            <person name="Steindorff A."/>
            <person name="Hensen N."/>
            <person name="Bonometti L."/>
            <person name="Westerberg I."/>
            <person name="Brannstrom I.O."/>
            <person name="Guillou S."/>
            <person name="Cros-Aarteil S."/>
            <person name="Calhoun S."/>
            <person name="Haridas S."/>
            <person name="Kuo A."/>
            <person name="Mondo S."/>
            <person name="Pangilinan J."/>
            <person name="Riley R."/>
            <person name="Labutti K."/>
            <person name="Andreopoulos B."/>
            <person name="Lipzen A."/>
            <person name="Chen C."/>
            <person name="Yanf M."/>
            <person name="Daum C."/>
            <person name="Ng V."/>
            <person name="Clum A."/>
            <person name="Ohm R."/>
            <person name="Martin F."/>
            <person name="Silar P."/>
            <person name="Natvig D."/>
            <person name="Lalanne C."/>
            <person name="Gautier V."/>
            <person name="Ament-Velasquez S.L."/>
            <person name="Kruys A."/>
            <person name="Hutchinson M.I."/>
            <person name="Powell A.J."/>
            <person name="Barry K."/>
            <person name="Miller A.N."/>
            <person name="Grigoriev I.V."/>
            <person name="Debuchy R."/>
            <person name="Gladieux P."/>
            <person name="Thoren M.H."/>
            <person name="Johannesson H."/>
        </authorList>
    </citation>
    <scope>NUCLEOTIDE SEQUENCE</scope>
    <source>
        <strain evidence="3">CBS 103.79</strain>
    </source>
</reference>
<organism evidence="3 4">
    <name type="scientific">Staphylotrichum tortipilum</name>
    <dbReference type="NCBI Taxonomy" id="2831512"/>
    <lineage>
        <taxon>Eukaryota</taxon>
        <taxon>Fungi</taxon>
        <taxon>Dikarya</taxon>
        <taxon>Ascomycota</taxon>
        <taxon>Pezizomycotina</taxon>
        <taxon>Sordariomycetes</taxon>
        <taxon>Sordariomycetidae</taxon>
        <taxon>Sordariales</taxon>
        <taxon>Chaetomiaceae</taxon>
        <taxon>Staphylotrichum</taxon>
    </lineage>
</organism>
<feature type="transmembrane region" description="Helical" evidence="2">
    <location>
        <begin position="70"/>
        <end position="91"/>
    </location>
</feature>
<evidence type="ECO:0000256" key="2">
    <source>
        <dbReference type="SAM" id="Phobius"/>
    </source>
</evidence>
<dbReference type="Proteomes" id="UP001303889">
    <property type="component" value="Unassembled WGS sequence"/>
</dbReference>
<gene>
    <name evidence="3" type="ORF">C8A05DRAFT_36495</name>
</gene>
<evidence type="ECO:0000256" key="1">
    <source>
        <dbReference type="SAM" id="MobiDB-lite"/>
    </source>
</evidence>
<dbReference type="GO" id="GO:0005886">
    <property type="term" value="C:plasma membrane"/>
    <property type="evidence" value="ECO:0007669"/>
    <property type="project" value="InterPro"/>
</dbReference>
<dbReference type="GO" id="GO:0051285">
    <property type="term" value="C:cell cortex of cell tip"/>
    <property type="evidence" value="ECO:0007669"/>
    <property type="project" value="TreeGrafter"/>
</dbReference>
<protein>
    <submittedName>
        <fullName evidence="3">Uncharacterized protein</fullName>
    </submittedName>
</protein>
<keyword evidence="4" id="KW-1185">Reference proteome</keyword>
<dbReference type="AlphaFoldDB" id="A0AAN6RRV6"/>
<evidence type="ECO:0000313" key="3">
    <source>
        <dbReference type="EMBL" id="KAK3899871.1"/>
    </source>
</evidence>
<keyword evidence="2" id="KW-1133">Transmembrane helix</keyword>
<accession>A0AAN6RRV6</accession>
<dbReference type="GO" id="GO:0031505">
    <property type="term" value="P:fungal-type cell wall organization"/>
    <property type="evidence" value="ECO:0007669"/>
    <property type="project" value="TreeGrafter"/>
</dbReference>
<feature type="non-terminal residue" evidence="3">
    <location>
        <position position="150"/>
    </location>
</feature>
<evidence type="ECO:0000313" key="4">
    <source>
        <dbReference type="Proteomes" id="UP001303889"/>
    </source>
</evidence>
<reference evidence="3" key="1">
    <citation type="journal article" date="2023" name="Mol. Phylogenet. Evol.">
        <title>Genome-scale phylogeny and comparative genomics of the fungal order Sordariales.</title>
        <authorList>
            <person name="Hensen N."/>
            <person name="Bonometti L."/>
            <person name="Westerberg I."/>
            <person name="Brannstrom I.O."/>
            <person name="Guillou S."/>
            <person name="Cros-Aarteil S."/>
            <person name="Calhoun S."/>
            <person name="Haridas S."/>
            <person name="Kuo A."/>
            <person name="Mondo S."/>
            <person name="Pangilinan J."/>
            <person name="Riley R."/>
            <person name="LaButti K."/>
            <person name="Andreopoulos B."/>
            <person name="Lipzen A."/>
            <person name="Chen C."/>
            <person name="Yan M."/>
            <person name="Daum C."/>
            <person name="Ng V."/>
            <person name="Clum A."/>
            <person name="Steindorff A."/>
            <person name="Ohm R.A."/>
            <person name="Martin F."/>
            <person name="Silar P."/>
            <person name="Natvig D.O."/>
            <person name="Lalanne C."/>
            <person name="Gautier V."/>
            <person name="Ament-Velasquez S.L."/>
            <person name="Kruys A."/>
            <person name="Hutchinson M.I."/>
            <person name="Powell A.J."/>
            <person name="Barry K."/>
            <person name="Miller A.N."/>
            <person name="Grigoriev I.V."/>
            <person name="Debuchy R."/>
            <person name="Gladieux P."/>
            <person name="Hiltunen Thoren M."/>
            <person name="Johannesson H."/>
        </authorList>
    </citation>
    <scope>NUCLEOTIDE SEQUENCE</scope>
    <source>
        <strain evidence="3">CBS 103.79</strain>
    </source>
</reference>
<dbReference type="InterPro" id="IPR052413">
    <property type="entry name" value="SUR7_domain"/>
</dbReference>
<dbReference type="InterPro" id="IPR009571">
    <property type="entry name" value="SUR7/Rim9-like_fungi"/>
</dbReference>